<keyword evidence="1" id="KW-0560">Oxidoreductase</keyword>
<dbReference type="InterPro" id="IPR020471">
    <property type="entry name" value="AKR"/>
</dbReference>
<dbReference type="InterPro" id="IPR023210">
    <property type="entry name" value="NADP_OxRdtase_dom"/>
</dbReference>
<dbReference type="SUPFAM" id="SSF51430">
    <property type="entry name" value="NAD(P)-linked oxidoreductase"/>
    <property type="match status" value="1"/>
</dbReference>
<dbReference type="STRING" id="5514.A0A395S807"/>
<organism evidence="3 4">
    <name type="scientific">Fusarium sporotrichioides</name>
    <dbReference type="NCBI Taxonomy" id="5514"/>
    <lineage>
        <taxon>Eukaryota</taxon>
        <taxon>Fungi</taxon>
        <taxon>Dikarya</taxon>
        <taxon>Ascomycota</taxon>
        <taxon>Pezizomycotina</taxon>
        <taxon>Sordariomycetes</taxon>
        <taxon>Hypocreomycetidae</taxon>
        <taxon>Hypocreales</taxon>
        <taxon>Nectriaceae</taxon>
        <taxon>Fusarium</taxon>
    </lineage>
</organism>
<dbReference type="Pfam" id="PF00248">
    <property type="entry name" value="Aldo_ket_red"/>
    <property type="match status" value="1"/>
</dbReference>
<gene>
    <name evidence="3" type="ORF">FSPOR_5282</name>
</gene>
<dbReference type="PANTHER" id="PTHR43364:SF4">
    <property type="entry name" value="NAD(P)-LINKED OXIDOREDUCTASE SUPERFAMILY PROTEIN"/>
    <property type="match status" value="1"/>
</dbReference>
<sequence>MSNNKKPTLKLVLGASSIGDKSINPLARFSSPREINSLLDLFASHGYNQLDTSNLYFTSEANLGSVEAGSKFIIDTKVGSYDPQHGPHTKENILEQIDVSLDALRVKQVNTYYLHIPDRVNPFEPACEAMDQIQKAGKIKQWGLSNYTAKEVQEILDICEEKGFLKPSVYQGHYNAVVRSGEAELFPILRKNGIAFYAYSASGAGFFAGNHKNIQPAGRFDESTLVGKHYRSLYLEPSIMAAAEEAVRVAAQYDINGHAAALRWTAFHSVLDPNQSDAIVLGASSTAQMASNLKAIEDGPLPPPVVSSFEAIYSSINKESQAPYHM</sequence>
<accession>A0A395S807</accession>
<dbReference type="Proteomes" id="UP000266152">
    <property type="component" value="Unassembled WGS sequence"/>
</dbReference>
<comment type="caution">
    <text evidence="3">The sequence shown here is derived from an EMBL/GenBank/DDBJ whole genome shotgun (WGS) entry which is preliminary data.</text>
</comment>
<keyword evidence="4" id="KW-1185">Reference proteome</keyword>
<evidence type="ECO:0000256" key="1">
    <source>
        <dbReference type="ARBA" id="ARBA00023002"/>
    </source>
</evidence>
<evidence type="ECO:0000259" key="2">
    <source>
        <dbReference type="Pfam" id="PF00248"/>
    </source>
</evidence>
<dbReference type="Gene3D" id="3.20.20.100">
    <property type="entry name" value="NADP-dependent oxidoreductase domain"/>
    <property type="match status" value="1"/>
</dbReference>
<proteinExistence type="predicted"/>
<dbReference type="PRINTS" id="PR00069">
    <property type="entry name" value="ALDKETRDTASE"/>
</dbReference>
<dbReference type="AlphaFoldDB" id="A0A395S807"/>
<dbReference type="PANTHER" id="PTHR43364">
    <property type="entry name" value="NADH-SPECIFIC METHYLGLYOXAL REDUCTASE-RELATED"/>
    <property type="match status" value="1"/>
</dbReference>
<reference evidence="3 4" key="1">
    <citation type="journal article" date="2018" name="PLoS Pathog.">
        <title>Evolution of structural diversity of trichothecenes, a family of toxins produced by plant pathogenic and entomopathogenic fungi.</title>
        <authorList>
            <person name="Proctor R.H."/>
            <person name="McCormick S.P."/>
            <person name="Kim H.S."/>
            <person name="Cardoza R.E."/>
            <person name="Stanley A.M."/>
            <person name="Lindo L."/>
            <person name="Kelly A."/>
            <person name="Brown D.W."/>
            <person name="Lee T."/>
            <person name="Vaughan M.M."/>
            <person name="Alexander N.J."/>
            <person name="Busman M."/>
            <person name="Gutierrez S."/>
        </authorList>
    </citation>
    <scope>NUCLEOTIDE SEQUENCE [LARGE SCALE GENOMIC DNA]</scope>
    <source>
        <strain evidence="3 4">NRRL 3299</strain>
    </source>
</reference>
<dbReference type="CDD" id="cd19075">
    <property type="entry name" value="AKR_AKR7A1-5"/>
    <property type="match status" value="1"/>
</dbReference>
<name>A0A395S807_FUSSP</name>
<dbReference type="InterPro" id="IPR050523">
    <property type="entry name" value="AKR_Detox_Biosynth"/>
</dbReference>
<dbReference type="EMBL" id="PXOF01000070">
    <property type="protein sequence ID" value="RGP68543.1"/>
    <property type="molecule type" value="Genomic_DNA"/>
</dbReference>
<dbReference type="GO" id="GO:0016491">
    <property type="term" value="F:oxidoreductase activity"/>
    <property type="evidence" value="ECO:0007669"/>
    <property type="project" value="UniProtKB-KW"/>
</dbReference>
<dbReference type="InterPro" id="IPR036812">
    <property type="entry name" value="NAD(P)_OxRdtase_dom_sf"/>
</dbReference>
<evidence type="ECO:0000313" key="4">
    <source>
        <dbReference type="Proteomes" id="UP000266152"/>
    </source>
</evidence>
<protein>
    <submittedName>
        <fullName evidence="3">Aflatoxin b1 aldehyde reductase member 2</fullName>
    </submittedName>
</protein>
<feature type="domain" description="NADP-dependent oxidoreductase" evidence="2">
    <location>
        <begin position="10"/>
        <end position="313"/>
    </location>
</feature>
<evidence type="ECO:0000313" key="3">
    <source>
        <dbReference type="EMBL" id="RGP68543.1"/>
    </source>
</evidence>